<dbReference type="STRING" id="240176.A8N321"/>
<dbReference type="InterPro" id="IPR038772">
    <property type="entry name" value="Sph/SMPD2-like"/>
</dbReference>
<keyword evidence="16" id="KW-1185">Reference proteome</keyword>
<dbReference type="SUPFAM" id="SSF56219">
    <property type="entry name" value="DNase I-like"/>
    <property type="match status" value="1"/>
</dbReference>
<keyword evidence="11" id="KW-0443">Lipid metabolism</keyword>
<keyword evidence="8" id="KW-0460">Magnesium</keyword>
<keyword evidence="10 13" id="KW-1133">Transmembrane helix</keyword>
<dbReference type="HOGENOM" id="CLU_034001_2_0_1"/>
<dbReference type="EMBL" id="AACS02000001">
    <property type="protein sequence ID" value="EAU92582.2"/>
    <property type="molecule type" value="Genomic_DNA"/>
</dbReference>
<keyword evidence="6" id="KW-0479">Metal-binding</keyword>
<evidence type="ECO:0000256" key="10">
    <source>
        <dbReference type="ARBA" id="ARBA00022989"/>
    </source>
</evidence>
<dbReference type="GeneID" id="6005683"/>
<dbReference type="PANTHER" id="PTHR16320:SF24">
    <property type="entry name" value="PHOSPHODIESTERASE, PUTATIVE-RELATED"/>
    <property type="match status" value="1"/>
</dbReference>
<keyword evidence="5 13" id="KW-0812">Transmembrane</keyword>
<comment type="caution">
    <text evidence="15">The sequence shown here is derived from an EMBL/GenBank/DDBJ whole genome shotgun (WGS) entry which is preliminary data.</text>
</comment>
<evidence type="ECO:0000256" key="7">
    <source>
        <dbReference type="ARBA" id="ARBA00022801"/>
    </source>
</evidence>
<evidence type="ECO:0000256" key="3">
    <source>
        <dbReference type="ARBA" id="ARBA00004991"/>
    </source>
</evidence>
<evidence type="ECO:0000313" key="16">
    <source>
        <dbReference type="Proteomes" id="UP000001861"/>
    </source>
</evidence>
<reference evidence="15 16" key="1">
    <citation type="journal article" date="2010" name="Proc. Natl. Acad. Sci. U.S.A.">
        <title>Insights into evolution of multicellular fungi from the assembled chromosomes of the mushroom Coprinopsis cinerea (Coprinus cinereus).</title>
        <authorList>
            <person name="Stajich J.E."/>
            <person name="Wilke S.K."/>
            <person name="Ahren D."/>
            <person name="Au C.H."/>
            <person name="Birren B.W."/>
            <person name="Borodovsky M."/>
            <person name="Burns C."/>
            <person name="Canback B."/>
            <person name="Casselton L.A."/>
            <person name="Cheng C.K."/>
            <person name="Deng J."/>
            <person name="Dietrich F.S."/>
            <person name="Fargo D.C."/>
            <person name="Farman M.L."/>
            <person name="Gathman A.C."/>
            <person name="Goldberg J."/>
            <person name="Guigo R."/>
            <person name="Hoegger P.J."/>
            <person name="Hooker J.B."/>
            <person name="Huggins A."/>
            <person name="James T.Y."/>
            <person name="Kamada T."/>
            <person name="Kilaru S."/>
            <person name="Kodira C."/>
            <person name="Kues U."/>
            <person name="Kupfer D."/>
            <person name="Kwan H.S."/>
            <person name="Lomsadze A."/>
            <person name="Li W."/>
            <person name="Lilly W.W."/>
            <person name="Ma L.J."/>
            <person name="Mackey A.J."/>
            <person name="Manning G."/>
            <person name="Martin F."/>
            <person name="Muraguchi H."/>
            <person name="Natvig D.O."/>
            <person name="Palmerini H."/>
            <person name="Ramesh M.A."/>
            <person name="Rehmeyer C.J."/>
            <person name="Roe B.A."/>
            <person name="Shenoy N."/>
            <person name="Stanke M."/>
            <person name="Ter-Hovhannisyan V."/>
            <person name="Tunlid A."/>
            <person name="Velagapudi R."/>
            <person name="Vision T.J."/>
            <person name="Zeng Q."/>
            <person name="Zolan M.E."/>
            <person name="Pukkila P.J."/>
        </authorList>
    </citation>
    <scope>NUCLEOTIDE SEQUENCE [LARGE SCALE GENOMIC DNA]</scope>
    <source>
        <strain evidence="16">Okayama-7 / 130 / ATCC MYA-4618 / FGSC 9003</strain>
    </source>
</reference>
<dbReference type="InterPro" id="IPR005135">
    <property type="entry name" value="Endo/exonuclease/phosphatase"/>
</dbReference>
<protein>
    <submittedName>
        <fullName evidence="15">Inositol phosphorylsphingolipid-phospholipase C</fullName>
    </submittedName>
</protein>
<evidence type="ECO:0000256" key="6">
    <source>
        <dbReference type="ARBA" id="ARBA00022723"/>
    </source>
</evidence>
<feature type="domain" description="Endonuclease/exonuclease/phosphatase" evidence="14">
    <location>
        <begin position="17"/>
        <end position="296"/>
    </location>
</feature>
<dbReference type="RefSeq" id="XP_001829256.2">
    <property type="nucleotide sequence ID" value="XM_001829204.2"/>
</dbReference>
<dbReference type="VEuPathDB" id="FungiDB:CC1G_06593"/>
<evidence type="ECO:0000259" key="14">
    <source>
        <dbReference type="Pfam" id="PF03372"/>
    </source>
</evidence>
<dbReference type="InterPro" id="IPR036691">
    <property type="entry name" value="Endo/exonu/phosph_ase_sf"/>
</dbReference>
<dbReference type="eggNOG" id="KOG3873">
    <property type="taxonomic scope" value="Eukaryota"/>
</dbReference>
<evidence type="ECO:0000256" key="2">
    <source>
        <dbReference type="ARBA" id="ARBA00004760"/>
    </source>
</evidence>
<evidence type="ECO:0000256" key="13">
    <source>
        <dbReference type="SAM" id="Phobius"/>
    </source>
</evidence>
<evidence type="ECO:0000256" key="5">
    <source>
        <dbReference type="ARBA" id="ARBA00022692"/>
    </source>
</evidence>
<evidence type="ECO:0000313" key="15">
    <source>
        <dbReference type="EMBL" id="EAU92582.2"/>
    </source>
</evidence>
<dbReference type="InParanoid" id="A8N321"/>
<dbReference type="PANTHER" id="PTHR16320">
    <property type="entry name" value="SPHINGOMYELINASE FAMILY MEMBER"/>
    <property type="match status" value="1"/>
</dbReference>
<evidence type="ECO:0000256" key="1">
    <source>
        <dbReference type="ARBA" id="ARBA00004141"/>
    </source>
</evidence>
<name>A8N321_COPC7</name>
<evidence type="ECO:0000256" key="4">
    <source>
        <dbReference type="ARBA" id="ARBA00006335"/>
    </source>
</evidence>
<feature type="transmembrane region" description="Helical" evidence="13">
    <location>
        <begin position="377"/>
        <end position="399"/>
    </location>
</feature>
<comment type="pathway">
    <text evidence="2">Lipid metabolism; sphingolipid metabolism.</text>
</comment>
<accession>A8N321</accession>
<evidence type="ECO:0000256" key="12">
    <source>
        <dbReference type="ARBA" id="ARBA00023136"/>
    </source>
</evidence>
<comment type="pathway">
    <text evidence="3">Sphingolipid metabolism.</text>
</comment>
<dbReference type="Pfam" id="PF03372">
    <property type="entry name" value="Exo_endo_phos"/>
    <property type="match status" value="1"/>
</dbReference>
<dbReference type="GO" id="GO:0046872">
    <property type="term" value="F:metal ion binding"/>
    <property type="evidence" value="ECO:0007669"/>
    <property type="project" value="UniProtKB-KW"/>
</dbReference>
<dbReference type="FunCoup" id="A8N321">
    <property type="interactions" value="40"/>
</dbReference>
<keyword evidence="9" id="KW-0746">Sphingolipid metabolism</keyword>
<evidence type="ECO:0000256" key="9">
    <source>
        <dbReference type="ARBA" id="ARBA00022919"/>
    </source>
</evidence>
<evidence type="ECO:0000256" key="8">
    <source>
        <dbReference type="ARBA" id="ARBA00022842"/>
    </source>
</evidence>
<dbReference type="OrthoDB" id="387657at2759"/>
<dbReference type="AlphaFoldDB" id="A8N321"/>
<evidence type="ECO:0000256" key="11">
    <source>
        <dbReference type="ARBA" id="ARBA00023098"/>
    </source>
</evidence>
<dbReference type="GO" id="GO:0004767">
    <property type="term" value="F:sphingomyelin phosphodiesterase activity"/>
    <property type="evidence" value="ECO:0007669"/>
    <property type="project" value="InterPro"/>
</dbReference>
<feature type="transmembrane region" description="Helical" evidence="13">
    <location>
        <begin position="349"/>
        <end position="371"/>
    </location>
</feature>
<gene>
    <name evidence="15" type="ORF">CC1G_06593</name>
</gene>
<dbReference type="GO" id="GO:0016020">
    <property type="term" value="C:membrane"/>
    <property type="evidence" value="ECO:0007669"/>
    <property type="project" value="UniProtKB-SubCell"/>
</dbReference>
<dbReference type="OMA" id="IEESSMF"/>
<dbReference type="Gene3D" id="3.60.10.10">
    <property type="entry name" value="Endonuclease/exonuclease/phosphatase"/>
    <property type="match status" value="1"/>
</dbReference>
<organism evidence="15 16">
    <name type="scientific">Coprinopsis cinerea (strain Okayama-7 / 130 / ATCC MYA-4618 / FGSC 9003)</name>
    <name type="common">Inky cap fungus</name>
    <name type="synonym">Hormographiella aspergillata</name>
    <dbReference type="NCBI Taxonomy" id="240176"/>
    <lineage>
        <taxon>Eukaryota</taxon>
        <taxon>Fungi</taxon>
        <taxon>Dikarya</taxon>
        <taxon>Basidiomycota</taxon>
        <taxon>Agaricomycotina</taxon>
        <taxon>Agaricomycetes</taxon>
        <taxon>Agaricomycetidae</taxon>
        <taxon>Agaricales</taxon>
        <taxon>Agaricineae</taxon>
        <taxon>Psathyrellaceae</taxon>
        <taxon>Coprinopsis</taxon>
    </lineage>
</organism>
<comment type="similarity">
    <text evidence="4">Belongs to the neutral sphingomyelinase family.</text>
</comment>
<keyword evidence="7" id="KW-0378">Hydrolase</keyword>
<sequence length="434" mass="48254">MSDTQILPLVFISRELNLNRGLKFVAKNREERIEAIAHELSTLNHDIIALQEIWVHSDYQKVQERVSKRLPHAKFFYSGALGAGLAIFTRYPIISTSVVPYSLNGAPIDVAAGDWFVGKAAASVVILHPILGQVQVFNTHLFAKGGEDGPEFLRAHRLVGAWEFAKLARQAAEVGRYVIALGDFNSIPPTLPMSIILNHASLTDAWTATHPGYESGPVPKTALEAVERHGITADSPLNTWSAGKRPHGWGKRLDYCLYRQPVRHASDKPVPNLRATDCKVVFTEHVPGYTFSFSDHFGLEATLEIETSMADMPNTLDIPKELSSAHIATAIQAWTECYRNAKNRSKNELIVFALSFASLIAVIIGSAWLPHAWINPIFLVFTLVVAWLATTMLYHGFLYGNWECNALMNAIEDMEHHRLGLELLKGRTPPSQYS</sequence>
<keyword evidence="12 13" id="KW-0472">Membrane</keyword>
<dbReference type="KEGG" id="cci:CC1G_06593"/>
<comment type="subcellular location">
    <subcellularLocation>
        <location evidence="1">Membrane</location>
        <topology evidence="1">Multi-pass membrane protein</topology>
    </subcellularLocation>
</comment>
<dbReference type="Proteomes" id="UP000001861">
    <property type="component" value="Unassembled WGS sequence"/>
</dbReference>
<dbReference type="GO" id="GO:0006665">
    <property type="term" value="P:sphingolipid metabolic process"/>
    <property type="evidence" value="ECO:0007669"/>
    <property type="project" value="UniProtKB-KW"/>
</dbReference>
<proteinExistence type="inferred from homology"/>